<dbReference type="Pfam" id="PF04230">
    <property type="entry name" value="PS_pyruv_trans"/>
    <property type="match status" value="1"/>
</dbReference>
<proteinExistence type="predicted"/>
<reference evidence="2 3" key="1">
    <citation type="journal article" date="2019" name="Int. J. Syst. Evol. Microbiol.">
        <title>The Global Catalogue of Microorganisms (GCM) 10K type strain sequencing project: providing services to taxonomists for standard genome sequencing and annotation.</title>
        <authorList>
            <consortium name="The Broad Institute Genomics Platform"/>
            <consortium name="The Broad Institute Genome Sequencing Center for Infectious Disease"/>
            <person name="Wu L."/>
            <person name="Ma J."/>
        </authorList>
    </citation>
    <scope>NUCLEOTIDE SEQUENCE [LARGE SCALE GENOMIC DNA]</scope>
    <source>
        <strain evidence="2 3">DSM 26526</strain>
    </source>
</reference>
<keyword evidence="2" id="KW-0808">Transferase</keyword>
<dbReference type="PANTHER" id="PTHR36836">
    <property type="entry name" value="COLANIC ACID BIOSYNTHESIS PROTEIN WCAK"/>
    <property type="match status" value="1"/>
</dbReference>
<keyword evidence="3" id="KW-1185">Reference proteome</keyword>
<evidence type="ECO:0000313" key="2">
    <source>
        <dbReference type="EMBL" id="MFC7129454.1"/>
    </source>
</evidence>
<dbReference type="Proteomes" id="UP001596460">
    <property type="component" value="Unassembled WGS sequence"/>
</dbReference>
<evidence type="ECO:0000259" key="1">
    <source>
        <dbReference type="Pfam" id="PF04230"/>
    </source>
</evidence>
<dbReference type="GO" id="GO:0016740">
    <property type="term" value="F:transferase activity"/>
    <property type="evidence" value="ECO:0007669"/>
    <property type="project" value="UniProtKB-KW"/>
</dbReference>
<evidence type="ECO:0000313" key="3">
    <source>
        <dbReference type="Proteomes" id="UP001596460"/>
    </source>
</evidence>
<dbReference type="PANTHER" id="PTHR36836:SF1">
    <property type="entry name" value="COLANIC ACID BIOSYNTHESIS PROTEIN WCAK"/>
    <property type="match status" value="1"/>
</dbReference>
<accession>A0ABD5XIM3</accession>
<name>A0ABD5XIM3_9EURY</name>
<dbReference type="AlphaFoldDB" id="A0ABD5XIM3"/>
<dbReference type="RefSeq" id="WP_390243952.1">
    <property type="nucleotide sequence ID" value="NZ_JBHTAB010000003.1"/>
</dbReference>
<protein>
    <submittedName>
        <fullName evidence="2">Polysaccharide pyruvyl transferase family protein</fullName>
    </submittedName>
</protein>
<gene>
    <name evidence="2" type="ORF">ACFQI8_08595</name>
</gene>
<comment type="caution">
    <text evidence="2">The sequence shown here is derived from an EMBL/GenBank/DDBJ whole genome shotgun (WGS) entry which is preliminary data.</text>
</comment>
<feature type="domain" description="Polysaccharide pyruvyl transferase" evidence="1">
    <location>
        <begin position="66"/>
        <end position="340"/>
    </location>
</feature>
<dbReference type="EMBL" id="JBHTAB010000003">
    <property type="protein sequence ID" value="MFC7129454.1"/>
    <property type="molecule type" value="Genomic_DNA"/>
</dbReference>
<dbReference type="InterPro" id="IPR007345">
    <property type="entry name" value="Polysacch_pyruvyl_Trfase"/>
</dbReference>
<organism evidence="2 3">
    <name type="scientific">Haloferax chudinovii</name>
    <dbReference type="NCBI Taxonomy" id="1109010"/>
    <lineage>
        <taxon>Archaea</taxon>
        <taxon>Methanobacteriati</taxon>
        <taxon>Methanobacteriota</taxon>
        <taxon>Stenosarchaea group</taxon>
        <taxon>Halobacteria</taxon>
        <taxon>Halobacteriales</taxon>
        <taxon>Haloferacaceae</taxon>
        <taxon>Haloferax</taxon>
    </lineage>
</organism>
<sequence>MDVLFVSDTSREENWGSQATTAALRSALKKSNYTISDTIFLDEISNSRPRIRIPNLVTVFRSVYRLGIFGINRGFRTSHNRGRVMFPQEWFDNIPTTASELDSIVKKAVSGKRHKELVDRITAVDHVVINGEGSIHGCQRQARFLLYIGYLSSELGKPTHLVNHSVELDDPVVEHIAKKAYPKFDTVAFREPVSLRHFPDKVEVQSVLSADAAFLFEPTRNRRDVINAISSGAIPTLGDPEIDLDPSDPYVAVGGSSAFNLKPSFDPSEDIGDIVEQLDQATQVILTSSARADEQFLQQISKSHDIPLVPVDASYKAAIDLIGNASAYVGGRWHPSIFAARGGATLVLFGGNTHKIQGLLEHLDLNQPVYNPFNLSKDTNEIICRALDGVEREKNDEVAEKASKVSELVNENVP</sequence>